<organism evidence="5 6">
    <name type="scientific">Pseudophaeobacter arcticus</name>
    <dbReference type="NCBI Taxonomy" id="385492"/>
    <lineage>
        <taxon>Bacteria</taxon>
        <taxon>Pseudomonadati</taxon>
        <taxon>Pseudomonadota</taxon>
        <taxon>Alphaproteobacteria</taxon>
        <taxon>Rhodobacterales</taxon>
        <taxon>Paracoccaceae</taxon>
        <taxon>Pseudophaeobacter</taxon>
    </lineage>
</organism>
<dbReference type="PANTHER" id="PTHR35807:SF1">
    <property type="entry name" value="TRANSCRIPTIONAL REGULATOR REDD"/>
    <property type="match status" value="1"/>
</dbReference>
<dbReference type="InterPro" id="IPR036388">
    <property type="entry name" value="WH-like_DNA-bd_sf"/>
</dbReference>
<sequence>MQQTKSGLYIRTLGSPGVSWAGEPVFQGKKKATALVVYLALQPEQRALRSKLAELLWEGSEEGRARSSLRQCLSEIRREAPELMATALEVNTTDIALRADYVSSDIGDLIAALAQKIPGQHLEAGAEFSDLFLMGFGHIGQGFENWARECCQSCETQLIARLFDLMEAPQTRAAEALRAARIICRLDPLNEEASRFAMRSLAERGETGASLQIYGQLYDRLDEALAMEPSAETQALAVAIKNGDLQHAKPKPPPPQPRGVFSAASSIAPNREGPPKLAIFPFVDLGPVPVESYFLHGILEDTVSLLAQLRELQVYSSNTTRQFQGLPGAPGSQPPELDADYVVTGSVRGAGDRFRITVQLVDTRTGLVEWANTYAAHASELFEMQTDIAINLTHQLLPSVSAAELRRTEGSLPEDLSAYHLMIRGRDIAFHLDPATFTTAKSLLEEACARDPRYGISRVALTDWHSVLLGQGWSKDPKADGKALQNATEEAVRLSGESGRALARYAHNQTVLFGYAEQAIEICGKALRNAPNDAEALLWSSPTLTFSGQPEQGINNARTAIHLSPCDPYLFRSEHFLSIAHFAAGNYAEAVAAGRRAQRLNPNYTSNLRMTAVALAETGDLAEAGKIASEIKRLDPGFRIGQFLKKQPFQDQATGQRYAARLREIGLQD</sequence>
<dbReference type="Gene3D" id="1.10.10.10">
    <property type="entry name" value="Winged helix-like DNA-binding domain superfamily/Winged helix DNA-binding domain"/>
    <property type="match status" value="1"/>
</dbReference>
<dbReference type="Proteomes" id="UP001441944">
    <property type="component" value="Unassembled WGS sequence"/>
</dbReference>
<keyword evidence="6" id="KW-1185">Reference proteome</keyword>
<reference evidence="5 6" key="1">
    <citation type="submission" date="2024-04" db="EMBL/GenBank/DDBJ databases">
        <title>Draft genome sequence of Pseudophaeobacter arcticus NBRC 116598.</title>
        <authorList>
            <person name="Miyakawa T."/>
            <person name="Kusuya Y."/>
            <person name="Miura T."/>
        </authorList>
    </citation>
    <scope>NUCLEOTIDE SEQUENCE [LARGE SCALE GENOMIC DNA]</scope>
    <source>
        <strain evidence="5 6">SU-CL00105</strain>
    </source>
</reference>
<feature type="domain" description="Bacterial transcriptional activator" evidence="4">
    <location>
        <begin position="104"/>
        <end position="241"/>
    </location>
</feature>
<dbReference type="RefSeq" id="WP_353402205.1">
    <property type="nucleotide sequence ID" value="NZ_BAABWU010000021.1"/>
</dbReference>
<dbReference type="PANTHER" id="PTHR35807">
    <property type="entry name" value="TRANSCRIPTIONAL REGULATOR REDD-RELATED"/>
    <property type="match status" value="1"/>
</dbReference>
<accession>A0ABQ0AR94</accession>
<dbReference type="SUPFAM" id="SSF48452">
    <property type="entry name" value="TPR-like"/>
    <property type="match status" value="2"/>
</dbReference>
<protein>
    <recommendedName>
        <fullName evidence="4">Bacterial transcriptional activator domain-containing protein</fullName>
    </recommendedName>
</protein>
<evidence type="ECO:0000256" key="3">
    <source>
        <dbReference type="SAM" id="MobiDB-lite"/>
    </source>
</evidence>
<evidence type="ECO:0000313" key="5">
    <source>
        <dbReference type="EMBL" id="GAA6198359.1"/>
    </source>
</evidence>
<dbReference type="InterPro" id="IPR051677">
    <property type="entry name" value="AfsR-DnrI-RedD_regulator"/>
</dbReference>
<evidence type="ECO:0000256" key="1">
    <source>
        <dbReference type="ARBA" id="ARBA00023015"/>
    </source>
</evidence>
<dbReference type="EMBL" id="BAABWU010000021">
    <property type="protein sequence ID" value="GAA6198359.1"/>
    <property type="molecule type" value="Genomic_DNA"/>
</dbReference>
<evidence type="ECO:0000256" key="2">
    <source>
        <dbReference type="ARBA" id="ARBA00023163"/>
    </source>
</evidence>
<keyword evidence="2" id="KW-0804">Transcription</keyword>
<dbReference type="Pfam" id="PF03704">
    <property type="entry name" value="BTAD"/>
    <property type="match status" value="1"/>
</dbReference>
<proteinExistence type="predicted"/>
<evidence type="ECO:0000313" key="6">
    <source>
        <dbReference type="Proteomes" id="UP001441944"/>
    </source>
</evidence>
<evidence type="ECO:0000259" key="4">
    <source>
        <dbReference type="SMART" id="SM01043"/>
    </source>
</evidence>
<name>A0ABQ0AR94_9RHOB</name>
<dbReference type="InterPro" id="IPR011990">
    <property type="entry name" value="TPR-like_helical_dom_sf"/>
</dbReference>
<feature type="region of interest" description="Disordered" evidence="3">
    <location>
        <begin position="245"/>
        <end position="267"/>
    </location>
</feature>
<gene>
    <name evidence="5" type="ORF">NBRC116598_38040</name>
</gene>
<comment type="caution">
    <text evidence="5">The sequence shown here is derived from an EMBL/GenBank/DDBJ whole genome shotgun (WGS) entry which is preliminary data.</text>
</comment>
<dbReference type="SMART" id="SM01043">
    <property type="entry name" value="BTAD"/>
    <property type="match status" value="1"/>
</dbReference>
<dbReference type="Gene3D" id="1.25.40.10">
    <property type="entry name" value="Tetratricopeptide repeat domain"/>
    <property type="match status" value="2"/>
</dbReference>
<keyword evidence="1" id="KW-0805">Transcription regulation</keyword>
<dbReference type="InterPro" id="IPR005158">
    <property type="entry name" value="BTAD"/>
</dbReference>